<accession>A0A9D1MCX3</accession>
<evidence type="ECO:0000256" key="1">
    <source>
        <dbReference type="ARBA" id="ARBA00022723"/>
    </source>
</evidence>
<feature type="binding site" evidence="3">
    <location>
        <position position="128"/>
    </location>
    <ligand>
        <name>a divalent metal cation</name>
        <dbReference type="ChEBI" id="CHEBI:60240"/>
        <label>2</label>
    </ligand>
</feature>
<dbReference type="SUPFAM" id="SSF51556">
    <property type="entry name" value="Metallo-dependent hydrolases"/>
    <property type="match status" value="1"/>
</dbReference>
<dbReference type="AlphaFoldDB" id="A0A9D1MCX3"/>
<feature type="binding site" evidence="3">
    <location>
        <position position="153"/>
    </location>
    <ligand>
        <name>a divalent metal cation</name>
        <dbReference type="ChEBI" id="CHEBI:60240"/>
        <label>2</label>
    </ligand>
</feature>
<dbReference type="Proteomes" id="UP000824109">
    <property type="component" value="Unassembled WGS sequence"/>
</dbReference>
<feature type="binding site" evidence="3">
    <location>
        <position position="8"/>
    </location>
    <ligand>
        <name>a divalent metal cation</name>
        <dbReference type="ChEBI" id="CHEBI:60240"/>
        <label>1</label>
    </ligand>
</feature>
<comment type="caution">
    <text evidence="4">The sequence shown here is derived from an EMBL/GenBank/DDBJ whole genome shotgun (WGS) entry which is preliminary data.</text>
</comment>
<keyword evidence="2 4" id="KW-0378">Hydrolase</keyword>
<dbReference type="GO" id="GO:0004536">
    <property type="term" value="F:DNA nuclease activity"/>
    <property type="evidence" value="ECO:0007669"/>
    <property type="project" value="InterPro"/>
</dbReference>
<dbReference type="GO" id="GO:0005829">
    <property type="term" value="C:cytosol"/>
    <property type="evidence" value="ECO:0007669"/>
    <property type="project" value="TreeGrafter"/>
</dbReference>
<dbReference type="InterPro" id="IPR018228">
    <property type="entry name" value="DNase_TatD-rel_CS"/>
</dbReference>
<evidence type="ECO:0000256" key="2">
    <source>
        <dbReference type="ARBA" id="ARBA00022801"/>
    </source>
</evidence>
<sequence>MIFDTHAHYNDEKFEDDRDTLLASMPENGIGLIMNACSNLGEIPDILALCDKYPFIYGAVGIHPEDAETAEDGYLDALREYSKHPKIKAIGEIGLDYYWTTDTKEEQQRILGEQVDLARELGLPVIIHDREAHGDTLRILKEHKVWECGGVFHCYSGSAEMVKEITDKLGMYIAFGGSLTFKNAVKPREAAAAVPIERLLIETDSPYLAPVPYRGKRNSSLYLPRVISQLSEIRGIAADELERITYENGKRLFGI</sequence>
<dbReference type="Gene3D" id="3.20.20.140">
    <property type="entry name" value="Metal-dependent hydrolases"/>
    <property type="match status" value="1"/>
</dbReference>
<dbReference type="FunFam" id="3.20.20.140:FF:000005">
    <property type="entry name" value="TatD family hydrolase"/>
    <property type="match status" value="1"/>
</dbReference>
<dbReference type="EMBL" id="DVNB01000099">
    <property type="protein sequence ID" value="HIU58060.1"/>
    <property type="molecule type" value="Genomic_DNA"/>
</dbReference>
<dbReference type="CDD" id="cd01310">
    <property type="entry name" value="TatD_DNAse"/>
    <property type="match status" value="1"/>
</dbReference>
<dbReference type="Pfam" id="PF01026">
    <property type="entry name" value="TatD_DNase"/>
    <property type="match status" value="1"/>
</dbReference>
<reference evidence="4" key="1">
    <citation type="submission" date="2020-10" db="EMBL/GenBank/DDBJ databases">
        <authorList>
            <person name="Gilroy R."/>
        </authorList>
    </citation>
    <scope>NUCLEOTIDE SEQUENCE</scope>
    <source>
        <strain evidence="4">USAMLcec3-3695</strain>
    </source>
</reference>
<proteinExistence type="predicted"/>
<dbReference type="PROSITE" id="PS01091">
    <property type="entry name" value="TATD_3"/>
    <property type="match status" value="1"/>
</dbReference>
<reference evidence="4" key="2">
    <citation type="journal article" date="2021" name="PeerJ">
        <title>Extensive microbial diversity within the chicken gut microbiome revealed by metagenomics and culture.</title>
        <authorList>
            <person name="Gilroy R."/>
            <person name="Ravi A."/>
            <person name="Getino M."/>
            <person name="Pursley I."/>
            <person name="Horton D.L."/>
            <person name="Alikhan N.F."/>
            <person name="Baker D."/>
            <person name="Gharbi K."/>
            <person name="Hall N."/>
            <person name="Watson M."/>
            <person name="Adriaenssens E.M."/>
            <person name="Foster-Nyarko E."/>
            <person name="Jarju S."/>
            <person name="Secka A."/>
            <person name="Antonio M."/>
            <person name="Oren A."/>
            <person name="Chaudhuri R.R."/>
            <person name="La Ragione R."/>
            <person name="Hildebrand F."/>
            <person name="Pallen M.J."/>
        </authorList>
    </citation>
    <scope>NUCLEOTIDE SEQUENCE</scope>
    <source>
        <strain evidence="4">USAMLcec3-3695</strain>
    </source>
</reference>
<dbReference type="PANTHER" id="PTHR46124">
    <property type="entry name" value="D-AMINOACYL-TRNA DEACYLASE"/>
    <property type="match status" value="1"/>
</dbReference>
<evidence type="ECO:0000313" key="4">
    <source>
        <dbReference type="EMBL" id="HIU58060.1"/>
    </source>
</evidence>
<feature type="binding site" evidence="3">
    <location>
        <position position="6"/>
    </location>
    <ligand>
        <name>a divalent metal cation</name>
        <dbReference type="ChEBI" id="CHEBI:60240"/>
        <label>1</label>
    </ligand>
</feature>
<gene>
    <name evidence="4" type="ORF">IAA61_09675</name>
</gene>
<dbReference type="InterPro" id="IPR015991">
    <property type="entry name" value="TatD/YcfH-like"/>
</dbReference>
<dbReference type="InterPro" id="IPR032466">
    <property type="entry name" value="Metal_Hydrolase"/>
</dbReference>
<dbReference type="PIRSF" id="PIRSF005902">
    <property type="entry name" value="DNase_TatD"/>
    <property type="match status" value="1"/>
</dbReference>
<organism evidence="4 5">
    <name type="scientific">Candidatus Ornithomonoglobus merdipullorum</name>
    <dbReference type="NCBI Taxonomy" id="2840895"/>
    <lineage>
        <taxon>Bacteria</taxon>
        <taxon>Bacillati</taxon>
        <taxon>Bacillota</taxon>
        <taxon>Clostridia</taxon>
        <taxon>Candidatus Ornithomonoglobus</taxon>
    </lineage>
</organism>
<protein>
    <submittedName>
        <fullName evidence="4">TatD family hydrolase</fullName>
    </submittedName>
</protein>
<dbReference type="GO" id="GO:0046872">
    <property type="term" value="F:metal ion binding"/>
    <property type="evidence" value="ECO:0007669"/>
    <property type="project" value="UniProtKB-KW"/>
</dbReference>
<evidence type="ECO:0000313" key="5">
    <source>
        <dbReference type="Proteomes" id="UP000824109"/>
    </source>
</evidence>
<dbReference type="GO" id="GO:0016788">
    <property type="term" value="F:hydrolase activity, acting on ester bonds"/>
    <property type="evidence" value="ECO:0007669"/>
    <property type="project" value="InterPro"/>
</dbReference>
<feature type="binding site" evidence="3">
    <location>
        <position position="204"/>
    </location>
    <ligand>
        <name>a divalent metal cation</name>
        <dbReference type="ChEBI" id="CHEBI:60240"/>
        <label>1</label>
    </ligand>
</feature>
<dbReference type="NCBIfam" id="TIGR00010">
    <property type="entry name" value="YchF/TatD family DNA exonuclease"/>
    <property type="match status" value="1"/>
</dbReference>
<keyword evidence="1 3" id="KW-0479">Metal-binding</keyword>
<evidence type="ECO:0000256" key="3">
    <source>
        <dbReference type="PIRSR" id="PIRSR005902-1"/>
    </source>
</evidence>
<name>A0A9D1MCX3_9FIRM</name>
<dbReference type="InterPro" id="IPR001130">
    <property type="entry name" value="TatD-like"/>
</dbReference>
<feature type="binding site" evidence="3">
    <location>
        <position position="92"/>
    </location>
    <ligand>
        <name>a divalent metal cation</name>
        <dbReference type="ChEBI" id="CHEBI:60240"/>
        <label>1</label>
    </ligand>
</feature>
<dbReference type="PANTHER" id="PTHR46124:SF2">
    <property type="entry name" value="D-AMINOACYL-TRNA DEACYLASE"/>
    <property type="match status" value="1"/>
</dbReference>